<evidence type="ECO:0000256" key="2">
    <source>
        <dbReference type="ARBA" id="ARBA00022723"/>
    </source>
</evidence>
<feature type="region of interest" description="Disordered" evidence="5">
    <location>
        <begin position="100"/>
        <end position="141"/>
    </location>
</feature>
<evidence type="ECO:0000256" key="3">
    <source>
        <dbReference type="ARBA" id="ARBA00022801"/>
    </source>
</evidence>
<evidence type="ECO:0000256" key="4">
    <source>
        <dbReference type="ARBA" id="ARBA00022833"/>
    </source>
</evidence>
<sequence>MTCQSLKRCPVDQYYDSVSQEETEATRMPSNSKIKYISQDMPPPQPLVRFDGTNNVVGGKRSRRYSYSISEGETRISNITAENSDAFIDVTRDDKCRIREQKHTAREPGPPRVTSNLSRPANGDKHLCNGHPSKMEDGHEPESRPLIIETSNNNALAGSTAQASTGLFQDLNSHNKVQLRPKCITQMRSCVALCIGKDHQIPRWHNGSELLYNICTDSFETPGAADLVAAAMTEAISMWGDMDVSFKLVSRADPATFQIKFKRSHNSHPNMCAKSFFPGECGGSLVVYGKALETSSYLANILAHELGHILGLRHEFALKTEVFSPSVRFGSENHQSIMNYFDHPSKLQVGKQDREELAAFYAYDRAHYQDLPIVDVTPPLKDSW</sequence>
<dbReference type="Proteomes" id="UP000005426">
    <property type="component" value="Unassembled WGS sequence"/>
</dbReference>
<comment type="caution">
    <text evidence="7">The sequence shown here is derived from an EMBL/GenBank/DDBJ whole genome shotgun (WGS) entry which is preliminary data.</text>
</comment>
<dbReference type="SMART" id="SM00235">
    <property type="entry name" value="ZnMc"/>
    <property type="match status" value="1"/>
</dbReference>
<keyword evidence="4" id="KW-0862">Zinc</keyword>
<dbReference type="Gene3D" id="3.40.390.10">
    <property type="entry name" value="Collagenase (Catalytic Domain)"/>
    <property type="match status" value="1"/>
</dbReference>
<evidence type="ECO:0000313" key="7">
    <source>
        <dbReference type="EMBL" id="EHK39933.1"/>
    </source>
</evidence>
<dbReference type="GO" id="GO:0031012">
    <property type="term" value="C:extracellular matrix"/>
    <property type="evidence" value="ECO:0007669"/>
    <property type="project" value="InterPro"/>
</dbReference>
<evidence type="ECO:0000259" key="6">
    <source>
        <dbReference type="SMART" id="SM00235"/>
    </source>
</evidence>
<dbReference type="InterPro" id="IPR006026">
    <property type="entry name" value="Peptidase_Metallo"/>
</dbReference>
<dbReference type="InterPro" id="IPR001818">
    <property type="entry name" value="Pept_M10_metallopeptidase"/>
</dbReference>
<proteinExistence type="predicted"/>
<protein>
    <recommendedName>
        <fullName evidence="6">Peptidase metallopeptidase domain-containing protein</fullName>
    </recommendedName>
</protein>
<dbReference type="GO" id="GO:0006508">
    <property type="term" value="P:proteolysis"/>
    <property type="evidence" value="ECO:0007669"/>
    <property type="project" value="UniProtKB-KW"/>
</dbReference>
<dbReference type="GO" id="GO:0004222">
    <property type="term" value="F:metalloendopeptidase activity"/>
    <property type="evidence" value="ECO:0007669"/>
    <property type="project" value="InterPro"/>
</dbReference>
<feature type="domain" description="Peptidase metallopeptidase" evidence="6">
    <location>
        <begin position="200"/>
        <end position="345"/>
    </location>
</feature>
<dbReference type="eggNOG" id="ENOG502SRZ0">
    <property type="taxonomic scope" value="Eukaryota"/>
</dbReference>
<keyword evidence="8" id="KW-1185">Reference proteome</keyword>
<feature type="compositionally biased region" description="Basic and acidic residues" evidence="5">
    <location>
        <begin position="122"/>
        <end position="141"/>
    </location>
</feature>
<dbReference type="OrthoDB" id="406838at2759"/>
<dbReference type="EMBL" id="ABDG02000028">
    <property type="protein sequence ID" value="EHK39933.1"/>
    <property type="molecule type" value="Genomic_DNA"/>
</dbReference>
<evidence type="ECO:0000256" key="1">
    <source>
        <dbReference type="ARBA" id="ARBA00022670"/>
    </source>
</evidence>
<name>G9PA95_HYPAI</name>
<dbReference type="HOGENOM" id="CLU_719730_0_0_1"/>
<dbReference type="GO" id="GO:0008270">
    <property type="term" value="F:zinc ion binding"/>
    <property type="evidence" value="ECO:0007669"/>
    <property type="project" value="InterPro"/>
</dbReference>
<dbReference type="OMA" id="WHNGSEL"/>
<accession>G9PA95</accession>
<keyword evidence="2" id="KW-0479">Metal-binding</keyword>
<reference evidence="7 8" key="1">
    <citation type="journal article" date="2011" name="Genome Biol.">
        <title>Comparative genome sequence analysis underscores mycoparasitism as the ancestral life style of Trichoderma.</title>
        <authorList>
            <person name="Kubicek C.P."/>
            <person name="Herrera-Estrella A."/>
            <person name="Seidl-Seiboth V."/>
            <person name="Martinez D.A."/>
            <person name="Druzhinina I.S."/>
            <person name="Thon M."/>
            <person name="Zeilinger S."/>
            <person name="Casas-Flores S."/>
            <person name="Horwitz B.A."/>
            <person name="Mukherjee P.K."/>
            <person name="Mukherjee M."/>
            <person name="Kredics L."/>
            <person name="Alcaraz L.D."/>
            <person name="Aerts A."/>
            <person name="Antal Z."/>
            <person name="Atanasova L."/>
            <person name="Cervantes-Badillo M.G."/>
            <person name="Challacombe J."/>
            <person name="Chertkov O."/>
            <person name="McCluskey K."/>
            <person name="Coulpier F."/>
            <person name="Deshpande N."/>
            <person name="von Doehren H."/>
            <person name="Ebbole D.J."/>
            <person name="Esquivel-Naranjo E.U."/>
            <person name="Fekete E."/>
            <person name="Flipphi M."/>
            <person name="Glaser F."/>
            <person name="Gomez-Rodriguez E.Y."/>
            <person name="Gruber S."/>
            <person name="Han C."/>
            <person name="Henrissat B."/>
            <person name="Hermosa R."/>
            <person name="Hernandez-Onate M."/>
            <person name="Karaffa L."/>
            <person name="Kosti I."/>
            <person name="Le Crom S."/>
            <person name="Lindquist E."/>
            <person name="Lucas S."/>
            <person name="Luebeck M."/>
            <person name="Luebeck P.S."/>
            <person name="Margeot A."/>
            <person name="Metz B."/>
            <person name="Misra M."/>
            <person name="Nevalainen H."/>
            <person name="Omann M."/>
            <person name="Packer N."/>
            <person name="Perrone G."/>
            <person name="Uresti-Rivera E.E."/>
            <person name="Salamov A."/>
            <person name="Schmoll M."/>
            <person name="Seiboth B."/>
            <person name="Shapiro H."/>
            <person name="Sukno S."/>
            <person name="Tamayo-Ramos J.A."/>
            <person name="Tisch D."/>
            <person name="Wiest A."/>
            <person name="Wilkinson H.H."/>
            <person name="Zhang M."/>
            <person name="Coutinho P.M."/>
            <person name="Kenerley C.M."/>
            <person name="Monte E."/>
            <person name="Baker S.E."/>
            <person name="Grigoriev I.V."/>
        </authorList>
    </citation>
    <scope>NUCLEOTIDE SEQUENCE [LARGE SCALE GENOMIC DNA]</scope>
    <source>
        <strain evidence="8">ATCC 20476 / IMI 206040</strain>
    </source>
</reference>
<dbReference type="SUPFAM" id="SSF55486">
    <property type="entry name" value="Metalloproteases ('zincins'), catalytic domain"/>
    <property type="match status" value="1"/>
</dbReference>
<dbReference type="Pfam" id="PF00413">
    <property type="entry name" value="Peptidase_M10"/>
    <property type="match status" value="1"/>
</dbReference>
<gene>
    <name evidence="7" type="ORF">TRIATDRAFT_89096</name>
</gene>
<dbReference type="STRING" id="452589.G9PA95"/>
<evidence type="ECO:0000313" key="8">
    <source>
        <dbReference type="Proteomes" id="UP000005426"/>
    </source>
</evidence>
<organism evidence="7 8">
    <name type="scientific">Hypocrea atroviridis (strain ATCC 20476 / IMI 206040)</name>
    <name type="common">Trichoderma atroviride</name>
    <dbReference type="NCBI Taxonomy" id="452589"/>
    <lineage>
        <taxon>Eukaryota</taxon>
        <taxon>Fungi</taxon>
        <taxon>Dikarya</taxon>
        <taxon>Ascomycota</taxon>
        <taxon>Pezizomycotina</taxon>
        <taxon>Sordariomycetes</taxon>
        <taxon>Hypocreomycetidae</taxon>
        <taxon>Hypocreales</taxon>
        <taxon>Hypocreaceae</taxon>
        <taxon>Trichoderma</taxon>
    </lineage>
</organism>
<dbReference type="AlphaFoldDB" id="G9PA95"/>
<evidence type="ECO:0000256" key="5">
    <source>
        <dbReference type="SAM" id="MobiDB-lite"/>
    </source>
</evidence>
<keyword evidence="1" id="KW-0645">Protease</keyword>
<dbReference type="InterPro" id="IPR024079">
    <property type="entry name" value="MetalloPept_cat_dom_sf"/>
</dbReference>
<keyword evidence="3" id="KW-0378">Hydrolase</keyword>